<feature type="compositionally biased region" description="Basic and acidic residues" evidence="10">
    <location>
        <begin position="57"/>
        <end position="86"/>
    </location>
</feature>
<comment type="caution">
    <text evidence="13">The sequence shown here is derived from an EMBL/GenBank/DDBJ whole genome shotgun (WGS) entry which is preliminary data.</text>
</comment>
<dbReference type="STRING" id="1611254.A0A2G5VLH4"/>
<comment type="catalytic activity">
    <reaction evidence="6 9">
        <text>L-tyrosyl-[protein] + ATP = O-phospho-L-tyrosyl-[protein] + ADP + H(+)</text>
        <dbReference type="Rhea" id="RHEA:10596"/>
        <dbReference type="Rhea" id="RHEA-COMP:10136"/>
        <dbReference type="Rhea" id="RHEA-COMP:20101"/>
        <dbReference type="ChEBI" id="CHEBI:15378"/>
        <dbReference type="ChEBI" id="CHEBI:30616"/>
        <dbReference type="ChEBI" id="CHEBI:46858"/>
        <dbReference type="ChEBI" id="CHEBI:61978"/>
        <dbReference type="ChEBI" id="CHEBI:456216"/>
        <dbReference type="EC" id="2.7.10.2"/>
    </reaction>
</comment>
<keyword evidence="7" id="KW-0727">SH2 domain</keyword>
<dbReference type="FunFam" id="3.30.505.10:FF:000106">
    <property type="entry name" value="Tyrosine-protein kinase"/>
    <property type="match status" value="1"/>
</dbReference>
<protein>
    <recommendedName>
        <fullName evidence="9">Tyrosine-protein kinase</fullName>
        <ecNumber evidence="9">2.7.10.2</ecNumber>
    </recommendedName>
</protein>
<keyword evidence="1 9" id="KW-0808">Transferase</keyword>
<organism evidence="13 14">
    <name type="scientific">Caenorhabditis nigoni</name>
    <dbReference type="NCBI Taxonomy" id="1611254"/>
    <lineage>
        <taxon>Eukaryota</taxon>
        <taxon>Metazoa</taxon>
        <taxon>Ecdysozoa</taxon>
        <taxon>Nematoda</taxon>
        <taxon>Chromadorea</taxon>
        <taxon>Rhabditida</taxon>
        <taxon>Rhabditina</taxon>
        <taxon>Rhabditomorpha</taxon>
        <taxon>Rhabditoidea</taxon>
        <taxon>Rhabditidae</taxon>
        <taxon>Peloderinae</taxon>
        <taxon>Caenorhabditis</taxon>
    </lineage>
</organism>
<reference evidence="14" key="1">
    <citation type="submission" date="2017-10" db="EMBL/GenBank/DDBJ databases">
        <title>Rapid genome shrinkage in a self-fertile nematode reveals novel sperm competition proteins.</title>
        <authorList>
            <person name="Yin D."/>
            <person name="Schwarz E.M."/>
            <person name="Thomas C.G."/>
            <person name="Felde R.L."/>
            <person name="Korf I.F."/>
            <person name="Cutter A.D."/>
            <person name="Schartner C.M."/>
            <person name="Ralston E.J."/>
            <person name="Meyer B.J."/>
            <person name="Haag E.S."/>
        </authorList>
    </citation>
    <scope>NUCLEOTIDE SEQUENCE [LARGE SCALE GENOMIC DNA]</scope>
    <source>
        <strain evidence="14">JU1422</strain>
    </source>
</reference>
<dbReference type="OrthoDB" id="6513042at2759"/>
<gene>
    <name evidence="13" type="primary">Cni-fncm-1</name>
    <name evidence="13" type="synonym">Cnig_chr_I.g2657</name>
    <name evidence="13" type="ORF">B9Z55_002657</name>
</gene>
<dbReference type="PROSITE" id="PS50011">
    <property type="entry name" value="PROTEIN_KINASE_DOM"/>
    <property type="match status" value="1"/>
</dbReference>
<feature type="region of interest" description="Disordered" evidence="10">
    <location>
        <begin position="220"/>
        <end position="243"/>
    </location>
</feature>
<dbReference type="Pfam" id="PF07714">
    <property type="entry name" value="PK_Tyr_Ser-Thr"/>
    <property type="match status" value="1"/>
</dbReference>
<feature type="compositionally biased region" description="Basic and acidic residues" evidence="10">
    <location>
        <begin position="220"/>
        <end position="234"/>
    </location>
</feature>
<feature type="compositionally biased region" description="Polar residues" evidence="10">
    <location>
        <begin position="154"/>
        <end position="163"/>
    </location>
</feature>
<dbReference type="GO" id="GO:0005524">
    <property type="term" value="F:ATP binding"/>
    <property type="evidence" value="ECO:0007669"/>
    <property type="project" value="UniProtKB-UniRule"/>
</dbReference>
<keyword evidence="14" id="KW-1185">Reference proteome</keyword>
<feature type="binding site" evidence="8">
    <location>
        <position position="365"/>
    </location>
    <ligand>
        <name>ATP</name>
        <dbReference type="ChEBI" id="CHEBI:30616"/>
    </ligand>
</feature>
<dbReference type="SUPFAM" id="SSF56112">
    <property type="entry name" value="Protein kinase-like (PK-like)"/>
    <property type="match status" value="1"/>
</dbReference>
<dbReference type="SUPFAM" id="SSF55550">
    <property type="entry name" value="SH2 domain"/>
    <property type="match status" value="1"/>
</dbReference>
<dbReference type="InterPro" id="IPR020635">
    <property type="entry name" value="Tyr_kinase_cat_dom"/>
</dbReference>
<dbReference type="Gene3D" id="3.30.505.10">
    <property type="entry name" value="SH2 domain"/>
    <property type="match status" value="1"/>
</dbReference>
<dbReference type="InterPro" id="IPR011009">
    <property type="entry name" value="Kinase-like_dom_sf"/>
</dbReference>
<dbReference type="Gene3D" id="3.30.200.20">
    <property type="entry name" value="Phosphorylase Kinase, domain 1"/>
    <property type="match status" value="1"/>
</dbReference>
<dbReference type="PROSITE" id="PS00107">
    <property type="entry name" value="PROTEIN_KINASE_ATP"/>
    <property type="match status" value="1"/>
</dbReference>
<name>A0A2G5VLH4_9PELO</name>
<dbReference type="EMBL" id="PDUG01000001">
    <property type="protein sequence ID" value="PIC52633.1"/>
    <property type="molecule type" value="Genomic_DNA"/>
</dbReference>
<dbReference type="PROSITE" id="PS50001">
    <property type="entry name" value="SH2"/>
    <property type="match status" value="1"/>
</dbReference>
<dbReference type="InterPro" id="IPR008266">
    <property type="entry name" value="Tyr_kinase_AS"/>
</dbReference>
<evidence type="ECO:0000313" key="14">
    <source>
        <dbReference type="Proteomes" id="UP000230233"/>
    </source>
</evidence>
<dbReference type="FunFam" id="3.30.200.20:FF:000703">
    <property type="entry name" value="Tyrosine-protein kinase"/>
    <property type="match status" value="1"/>
</dbReference>
<keyword evidence="4 8" id="KW-0067">ATP-binding</keyword>
<evidence type="ECO:0000259" key="11">
    <source>
        <dbReference type="PROSITE" id="PS50001"/>
    </source>
</evidence>
<dbReference type="GO" id="GO:0004715">
    <property type="term" value="F:non-membrane spanning protein tyrosine kinase activity"/>
    <property type="evidence" value="ECO:0007669"/>
    <property type="project" value="UniProtKB-EC"/>
</dbReference>
<dbReference type="InterPro" id="IPR000719">
    <property type="entry name" value="Prot_kinase_dom"/>
</dbReference>
<evidence type="ECO:0000256" key="7">
    <source>
        <dbReference type="PROSITE-ProRule" id="PRU00191"/>
    </source>
</evidence>
<evidence type="ECO:0000256" key="6">
    <source>
        <dbReference type="ARBA" id="ARBA00051245"/>
    </source>
</evidence>
<evidence type="ECO:0000256" key="5">
    <source>
        <dbReference type="ARBA" id="ARBA00023137"/>
    </source>
</evidence>
<feature type="compositionally biased region" description="Basic and acidic residues" evidence="10">
    <location>
        <begin position="1"/>
        <end position="38"/>
    </location>
</feature>
<evidence type="ECO:0000256" key="4">
    <source>
        <dbReference type="ARBA" id="ARBA00022840"/>
    </source>
</evidence>
<evidence type="ECO:0000256" key="8">
    <source>
        <dbReference type="PROSITE-ProRule" id="PRU10141"/>
    </source>
</evidence>
<dbReference type="SMART" id="SM00252">
    <property type="entry name" value="SH2"/>
    <property type="match status" value="1"/>
</dbReference>
<evidence type="ECO:0000259" key="12">
    <source>
        <dbReference type="PROSITE" id="PS50011"/>
    </source>
</evidence>
<keyword evidence="2 8" id="KW-0547">Nucleotide-binding</keyword>
<evidence type="ECO:0000256" key="2">
    <source>
        <dbReference type="ARBA" id="ARBA00022741"/>
    </source>
</evidence>
<dbReference type="EC" id="2.7.10.2" evidence="9"/>
<dbReference type="Proteomes" id="UP000230233">
    <property type="component" value="Chromosome I"/>
</dbReference>
<evidence type="ECO:0000256" key="10">
    <source>
        <dbReference type="SAM" id="MobiDB-lite"/>
    </source>
</evidence>
<keyword evidence="3 9" id="KW-0418">Kinase</keyword>
<dbReference type="PROSITE" id="PS00109">
    <property type="entry name" value="PROTEIN_KINASE_TYR"/>
    <property type="match status" value="1"/>
</dbReference>
<dbReference type="InterPro" id="IPR001245">
    <property type="entry name" value="Ser-Thr/Tyr_kinase_cat_dom"/>
</dbReference>
<proteinExistence type="inferred from homology"/>
<dbReference type="InterPro" id="IPR000980">
    <property type="entry name" value="SH2"/>
</dbReference>
<feature type="compositionally biased region" description="Basic and acidic residues" evidence="10">
    <location>
        <begin position="106"/>
        <end position="119"/>
    </location>
</feature>
<dbReference type="CDD" id="cd00192">
    <property type="entry name" value="PTKc"/>
    <property type="match status" value="1"/>
</dbReference>
<dbReference type="PRINTS" id="PR00109">
    <property type="entry name" value="TYRKINASE"/>
</dbReference>
<feature type="region of interest" description="Disordered" evidence="10">
    <location>
        <begin position="1"/>
        <end position="171"/>
    </location>
</feature>
<dbReference type="InterPro" id="IPR017441">
    <property type="entry name" value="Protein_kinase_ATP_BS"/>
</dbReference>
<feature type="domain" description="Protein kinase" evidence="12">
    <location>
        <begin position="329"/>
        <end position="589"/>
    </location>
</feature>
<evidence type="ECO:0000256" key="3">
    <source>
        <dbReference type="ARBA" id="ARBA00022777"/>
    </source>
</evidence>
<keyword evidence="5 9" id="KW-0829">Tyrosine-protein kinase</keyword>
<dbReference type="InterPro" id="IPR036860">
    <property type="entry name" value="SH2_dom_sf"/>
</dbReference>
<evidence type="ECO:0000256" key="1">
    <source>
        <dbReference type="ARBA" id="ARBA00022679"/>
    </source>
</evidence>
<dbReference type="PANTHER" id="PTHR24418">
    <property type="entry name" value="TYROSINE-PROTEIN KINASE"/>
    <property type="match status" value="1"/>
</dbReference>
<dbReference type="Gene3D" id="1.10.510.10">
    <property type="entry name" value="Transferase(Phosphotransferase) domain 1"/>
    <property type="match status" value="1"/>
</dbReference>
<feature type="domain" description="SH2" evidence="11">
    <location>
        <begin position="187"/>
        <end position="316"/>
    </location>
</feature>
<evidence type="ECO:0000313" key="13">
    <source>
        <dbReference type="EMBL" id="PIC52633.1"/>
    </source>
</evidence>
<comment type="similarity">
    <text evidence="9">Belongs to the protein kinase superfamily. Tyr protein kinase family.</text>
</comment>
<evidence type="ECO:0000256" key="9">
    <source>
        <dbReference type="RuleBase" id="RU362096"/>
    </source>
</evidence>
<dbReference type="SMART" id="SM00219">
    <property type="entry name" value="TyrKc"/>
    <property type="match status" value="1"/>
</dbReference>
<dbReference type="InterPro" id="IPR050198">
    <property type="entry name" value="Non-receptor_tyrosine_kinases"/>
</dbReference>
<sequence length="1349" mass="153647">MARKETDANRESKELHNTQDDADSARGDKKEKGVEAKTAKSPVRMRQNKGKNLQRGPTEKRRSMEAQEESRDKEAKTATAPKKDLKSPATPKTPSPNPSSNKGNKASREKNEPSADKMSARGIRAKKKPSCEADVKESSSSPPKTDAQKEVVKESSSTYGSSWHSDRPKTTKKDFQTLEEHIYKMPNFHGYICREDVTILLKNSGDWLVRLSVQPCKENEKKAAKGAKSVERGSKARGSKNRSKDNNKVFVISVHCKGKAVSPGKSNCRNLVIKTNDGKFSIDSIKWFMKVADFFSYYQGTVATYKESEFQLLHPCHLSVWEFHQDDIELMSKKLGEGAFGDVRVGRMTTKDPKKTVAVVDVAVKMLKNSSESITRDQVDELLHEARVMRRLDHPNVLRTYGVSVLREPLYLMNELCANGALREYLKENHKTITIADKLNFVLGAARGVQYLHSQRIIHRDLAVRNVFLTENMTPKVSDFGLAKLTDRYEMKEQCKIPVRYLAPETLELFVFTPKTDVFSFGCVIWEIFENGQQPHDGKNAQTIRAQVKKREFLKLSSSAPDSLRKFVAEKTKMPPKKAPKPGLLQFFAKQQQEKYQNNASSSDNQLDDESCQILFEKPVPSTSSFNTTPKSATKWSTTLQKSAEKGMGRDWQYPFPIKVGSVKKASGNTSKSDLLANGFDGIHGNGVFYPIDEPIRSFEMNLLKCTATSNCCIALPASASSSSGRICAMTVFNFLKWFPRCRILLVTSSDSWLTSLRQLGLESQTTKLTTMTQFKNMKKESGRIMMCATPQCALKILESSESQEFLDEIRLVVMELKPSECCSKYKPIINALTVKDVFFRCVVLTTATSNTSRRTASITKRQIMITNLHLSDWIEQSETDFSFRNSNIPAGVEVKTWRLEENSEKLQEIIEKFERFCEKPIDELARQSILPSKSMKKMIFTCWKSMKQSNTQEIDKLGTAEFLMTAYKTLLIDGVVAARNYVKKEAGNTKLQDLAKKILDPSILGGFSEFPSKFQHLSNLIEAFLKMNNHVLGVILCRDSDQGIEIQNFLELQLATRCTVIRIIEEGTHPARNLWNIQRISTVFLDRKTPKIVILPVKLRDFIGHCDGLPLSEVTFIASVSRDSIFNFRRFGGAYLLLANDPLEMLRKEDGRLIVEDGKFGQKQDKKGVKIGAVERYDFKFEPSRLRIDVAHLPMHFFYPREMGDSLDETAGMSRLGKTHIEMSLKEHAELYKRLQNPDFSSFQRRKRPFWILKDMETPTEKRSIEVEEMDEDQVNWNQNLQYLGDIRWSKLSERFTKYLKNGHVEWAISDKRRFEYVNDITSPDRLLHLDRLLRNLDANFEGLSKTS</sequence>
<accession>A0A2G5VLH4</accession>